<accession>G9QNL0</accession>
<protein>
    <submittedName>
        <fullName evidence="2">Uncharacterized protein</fullName>
    </submittedName>
</protein>
<sequence length="53" mass="6075">MRIMYSIIFIVSLIIIAYFSKTNYINQTSGKIIVAVAFGFLVSSILNIFKKRK</sequence>
<keyword evidence="1" id="KW-0812">Transmembrane</keyword>
<feature type="transmembrane region" description="Helical" evidence="1">
    <location>
        <begin position="32"/>
        <end position="49"/>
    </location>
</feature>
<comment type="caution">
    <text evidence="2">The sequence shown here is derived from an EMBL/GenBank/DDBJ whole genome shotgun (WGS) entry which is preliminary data.</text>
</comment>
<keyword evidence="3" id="KW-1185">Reference proteome</keyword>
<gene>
    <name evidence="2" type="ORF">HMPREF1015_02753</name>
</gene>
<evidence type="ECO:0000313" key="3">
    <source>
        <dbReference type="Proteomes" id="UP000011747"/>
    </source>
</evidence>
<keyword evidence="1" id="KW-1133">Transmembrane helix</keyword>
<dbReference type="Proteomes" id="UP000011747">
    <property type="component" value="Unassembled WGS sequence"/>
</dbReference>
<dbReference type="AlphaFoldDB" id="G9QNL0"/>
<reference evidence="2 3" key="1">
    <citation type="submission" date="2011-09" db="EMBL/GenBank/DDBJ databases">
        <title>The Genome Sequence of Bacillus smithii 7_3_47FAA.</title>
        <authorList>
            <consortium name="The Broad Institute Genome Sequencing Platform"/>
            <person name="Earl A."/>
            <person name="Ward D."/>
            <person name="Feldgarden M."/>
            <person name="Gevers D."/>
            <person name="Daigneault M."/>
            <person name="Strauss J."/>
            <person name="Allen-Vercoe E."/>
            <person name="Young S.K."/>
            <person name="Zeng Q."/>
            <person name="Gargeya S."/>
            <person name="Fitzgerald M."/>
            <person name="Haas B."/>
            <person name="Abouelleil A."/>
            <person name="Alvarado L."/>
            <person name="Arachchi H.M."/>
            <person name="Berlin A."/>
            <person name="Brown A."/>
            <person name="Chapman S.B."/>
            <person name="Chen Z."/>
            <person name="Dunbar C."/>
            <person name="Freedman E."/>
            <person name="Gearin G."/>
            <person name="Goldberg J."/>
            <person name="Griggs A."/>
            <person name="Gujja S."/>
            <person name="Heiman D."/>
            <person name="Howarth C."/>
            <person name="Larson L."/>
            <person name="Lui A."/>
            <person name="MacDonald P.J.P."/>
            <person name="Montmayeur A."/>
            <person name="Murphy C."/>
            <person name="Neiman D."/>
            <person name="Pearson M."/>
            <person name="Priest M."/>
            <person name="Roberts A."/>
            <person name="Saif S."/>
            <person name="Shea T."/>
            <person name="Shenoy N."/>
            <person name="Sisk P."/>
            <person name="Stolte C."/>
            <person name="Sykes S."/>
            <person name="Wortman J."/>
            <person name="Nusbaum C."/>
            <person name="Birren B."/>
        </authorList>
    </citation>
    <scope>NUCLEOTIDE SEQUENCE [LARGE SCALE GENOMIC DNA]</scope>
    <source>
        <strain evidence="2 3">7_3_47FAA</strain>
    </source>
</reference>
<dbReference type="EMBL" id="ACWF01000137">
    <property type="protein sequence ID" value="EHL75603.1"/>
    <property type="molecule type" value="Genomic_DNA"/>
</dbReference>
<feature type="transmembrane region" description="Helical" evidence="1">
    <location>
        <begin position="7"/>
        <end position="26"/>
    </location>
</feature>
<evidence type="ECO:0000313" key="2">
    <source>
        <dbReference type="EMBL" id="EHL75603.1"/>
    </source>
</evidence>
<evidence type="ECO:0000256" key="1">
    <source>
        <dbReference type="SAM" id="Phobius"/>
    </source>
</evidence>
<name>G9QNL0_9BACI</name>
<dbReference type="HOGENOM" id="CLU_3058717_0_0_9"/>
<keyword evidence="1" id="KW-0472">Membrane</keyword>
<proteinExistence type="predicted"/>
<organism evidence="2 3">
    <name type="scientific">Bacillus smithii 7_3_47FAA</name>
    <dbReference type="NCBI Taxonomy" id="665952"/>
    <lineage>
        <taxon>Bacteria</taxon>
        <taxon>Bacillati</taxon>
        <taxon>Bacillota</taxon>
        <taxon>Bacilli</taxon>
        <taxon>Bacillales</taxon>
        <taxon>Bacillaceae</taxon>
        <taxon>Bacillus</taxon>
    </lineage>
</organism>